<dbReference type="GO" id="GO:0015081">
    <property type="term" value="F:sodium ion transmembrane transporter activity"/>
    <property type="evidence" value="ECO:0007669"/>
    <property type="project" value="TreeGrafter"/>
</dbReference>
<dbReference type="PANTHER" id="PTHR31064:SF30">
    <property type="entry name" value="HIGH-AFFINITY POTASSIUM TRANSPORT PROTEIN-RELATED"/>
    <property type="match status" value="1"/>
</dbReference>
<dbReference type="InterPro" id="IPR003445">
    <property type="entry name" value="Cat_transpt"/>
</dbReference>
<reference evidence="9 10" key="1">
    <citation type="submission" date="2024-01" db="EMBL/GenBank/DDBJ databases">
        <title>The genomes of 5 underutilized Papilionoideae crops provide insights into root nodulation and disease resistanc.</title>
        <authorList>
            <person name="Jiang F."/>
        </authorList>
    </citation>
    <scope>NUCLEOTIDE SEQUENCE [LARGE SCALE GENOMIC DNA]</scope>
    <source>
        <strain evidence="9">LVBAO_FW01</strain>
        <tissue evidence="9">Leaves</tissue>
    </source>
</reference>
<evidence type="ECO:0000256" key="8">
    <source>
        <dbReference type="SAM" id="Phobius"/>
    </source>
</evidence>
<dbReference type="Pfam" id="PF02386">
    <property type="entry name" value="TrkH"/>
    <property type="match status" value="2"/>
</dbReference>
<gene>
    <name evidence="9" type="ORF">VNO77_32856</name>
</gene>
<evidence type="ECO:0000256" key="1">
    <source>
        <dbReference type="ARBA" id="ARBA00004141"/>
    </source>
</evidence>
<feature type="transmembrane region" description="Helical" evidence="8">
    <location>
        <begin position="311"/>
        <end position="340"/>
    </location>
</feature>
<comment type="subcellular location">
    <subcellularLocation>
        <location evidence="1">Membrane</location>
        <topology evidence="1">Multi-pass membrane protein</topology>
    </subcellularLocation>
</comment>
<evidence type="ECO:0000256" key="6">
    <source>
        <dbReference type="ARBA" id="ARBA00023065"/>
    </source>
</evidence>
<feature type="transmembrane region" description="Helical" evidence="8">
    <location>
        <begin position="352"/>
        <end position="372"/>
    </location>
</feature>
<sequence length="648" mass="73933">MCQYVESGRSNKFVSGDIWCVKCVRFRKLITTNCPTPKKVTETHSPHMITKFHPWDPFDILNPKPCKSWSERRTIVVYRDSLAQSNDSYMHRKSLLYINGLPFDVISRQRLIVLLLQLDTMMKNYAYFSKKEHVFCSFLPGSFNFIGRMIRFLAFNFHPFFIQLCYFVILSLFGYLGLKVSKPRTPVRPNDLDLFYTSVSASTVSSMVAVEMEVFSNSQLILLTFLMFVGGEVFTSMLDLLFATYNYKFIKNTQGDKNRITTSFSSTKESSTNASQIELGLVSSVPHSESENHKQFASDHSDRLKYKSLRCLIFVVLGYLVVAHVVGISLVSLYITFIASARQVLKNKGIKILTFSFFTIVSTFASCGFVPTNENMIVFNKNSGLLLLILPYIFLGNTLYPSCLRLFIMVLQKVTRREEFSYLLKNSKDIGYDHWLSGLHCCLLVATVFGLNLIQLVMFCSMEWHSKIMEPLNLYQKFVASLFQITNARHSGESVFDLSAISSAILVLFVVMMYLPPYTTFLPVRDHKNDVKREEQSVVECLVLSQLSYLAIFIILICITESKSLKEDPLNFNVLNITLEVISAYGNVGFSMGYSCARQLKGDAMCKDSWVGFSGRWSGKGKFILILVMFFGRLKKFNMKGGKAWDLS</sequence>
<evidence type="ECO:0000313" key="9">
    <source>
        <dbReference type="EMBL" id="KAK7314336.1"/>
    </source>
</evidence>
<keyword evidence="4 8" id="KW-0812">Transmembrane</keyword>
<feature type="transmembrane region" description="Helical" evidence="8">
    <location>
        <begin position="134"/>
        <end position="154"/>
    </location>
</feature>
<evidence type="ECO:0000256" key="5">
    <source>
        <dbReference type="ARBA" id="ARBA00022989"/>
    </source>
</evidence>
<accession>A0AAN9KDA8</accession>
<keyword evidence="3" id="KW-0813">Transport</keyword>
<evidence type="ECO:0000256" key="2">
    <source>
        <dbReference type="ARBA" id="ARBA00010864"/>
    </source>
</evidence>
<name>A0AAN9KDA8_CANGL</name>
<comment type="caution">
    <text evidence="9">The sequence shown here is derived from an EMBL/GenBank/DDBJ whole genome shotgun (WGS) entry which is preliminary data.</text>
</comment>
<dbReference type="Proteomes" id="UP001367508">
    <property type="component" value="Unassembled WGS sequence"/>
</dbReference>
<keyword evidence="6" id="KW-0406">Ion transport</keyword>
<dbReference type="PANTHER" id="PTHR31064">
    <property type="entry name" value="POTASSIUM TRANSPORT PROTEIN DDB_G0292412-RELATED"/>
    <property type="match status" value="1"/>
</dbReference>
<feature type="transmembrane region" description="Helical" evidence="8">
    <location>
        <begin position="160"/>
        <end position="178"/>
    </location>
</feature>
<keyword evidence="7 8" id="KW-0472">Membrane</keyword>
<feature type="transmembrane region" description="Helical" evidence="8">
    <location>
        <begin position="495"/>
        <end position="517"/>
    </location>
</feature>
<evidence type="ECO:0000256" key="7">
    <source>
        <dbReference type="ARBA" id="ARBA00023136"/>
    </source>
</evidence>
<protein>
    <submittedName>
        <fullName evidence="9">Uncharacterized protein</fullName>
    </submittedName>
</protein>
<keyword evidence="10" id="KW-1185">Reference proteome</keyword>
<feature type="transmembrane region" description="Helical" evidence="8">
    <location>
        <begin position="537"/>
        <end position="559"/>
    </location>
</feature>
<dbReference type="InterPro" id="IPR051143">
    <property type="entry name" value="TrkH_K-transport"/>
</dbReference>
<dbReference type="EMBL" id="JAYMYQ010000008">
    <property type="protein sequence ID" value="KAK7314336.1"/>
    <property type="molecule type" value="Genomic_DNA"/>
</dbReference>
<comment type="similarity">
    <text evidence="2">Belongs to the TrkH potassium transport family. HKT (TC 2.A.38.3) subfamily.</text>
</comment>
<feature type="transmembrane region" description="Helical" evidence="8">
    <location>
        <begin position="220"/>
        <end position="242"/>
    </location>
</feature>
<feature type="transmembrane region" description="Helical" evidence="8">
    <location>
        <begin position="435"/>
        <end position="459"/>
    </location>
</feature>
<proteinExistence type="inferred from homology"/>
<organism evidence="9 10">
    <name type="scientific">Canavalia gladiata</name>
    <name type="common">Sword bean</name>
    <name type="synonym">Dolichos gladiatus</name>
    <dbReference type="NCBI Taxonomy" id="3824"/>
    <lineage>
        <taxon>Eukaryota</taxon>
        <taxon>Viridiplantae</taxon>
        <taxon>Streptophyta</taxon>
        <taxon>Embryophyta</taxon>
        <taxon>Tracheophyta</taxon>
        <taxon>Spermatophyta</taxon>
        <taxon>Magnoliopsida</taxon>
        <taxon>eudicotyledons</taxon>
        <taxon>Gunneridae</taxon>
        <taxon>Pentapetalae</taxon>
        <taxon>rosids</taxon>
        <taxon>fabids</taxon>
        <taxon>Fabales</taxon>
        <taxon>Fabaceae</taxon>
        <taxon>Papilionoideae</taxon>
        <taxon>50 kb inversion clade</taxon>
        <taxon>NPAAA clade</taxon>
        <taxon>indigoferoid/millettioid clade</taxon>
        <taxon>Phaseoleae</taxon>
        <taxon>Canavalia</taxon>
    </lineage>
</organism>
<dbReference type="GO" id="GO:0005886">
    <property type="term" value="C:plasma membrane"/>
    <property type="evidence" value="ECO:0007669"/>
    <property type="project" value="TreeGrafter"/>
</dbReference>
<keyword evidence="5 8" id="KW-1133">Transmembrane helix</keyword>
<feature type="transmembrane region" description="Helical" evidence="8">
    <location>
        <begin position="384"/>
        <end position="408"/>
    </location>
</feature>
<evidence type="ECO:0000313" key="10">
    <source>
        <dbReference type="Proteomes" id="UP001367508"/>
    </source>
</evidence>
<evidence type="ECO:0000256" key="4">
    <source>
        <dbReference type="ARBA" id="ARBA00022692"/>
    </source>
</evidence>
<evidence type="ECO:0000256" key="3">
    <source>
        <dbReference type="ARBA" id="ARBA00022448"/>
    </source>
</evidence>
<dbReference type="AlphaFoldDB" id="A0AAN9KDA8"/>